<evidence type="ECO:0000313" key="2">
    <source>
        <dbReference type="EMBL" id="RVX18332.1"/>
    </source>
</evidence>
<reference evidence="2 3" key="1">
    <citation type="journal article" date="2018" name="PLoS Genet.">
        <title>Population sequencing reveals clonal diversity and ancestral inbreeding in the grapevine cultivar Chardonnay.</title>
        <authorList>
            <person name="Roach M.J."/>
            <person name="Johnson D.L."/>
            <person name="Bohlmann J."/>
            <person name="van Vuuren H.J."/>
            <person name="Jones S.J."/>
            <person name="Pretorius I.S."/>
            <person name="Schmidt S.A."/>
            <person name="Borneman A.R."/>
        </authorList>
    </citation>
    <scope>NUCLEOTIDE SEQUENCE [LARGE SCALE GENOMIC DNA]</scope>
    <source>
        <strain evidence="3">cv. Chardonnay</strain>
        <tissue evidence="2">Leaf</tissue>
    </source>
</reference>
<name>A0A438KAV3_VITVI</name>
<proteinExistence type="predicted"/>
<organism evidence="2 3">
    <name type="scientific">Vitis vinifera</name>
    <name type="common">Grape</name>
    <dbReference type="NCBI Taxonomy" id="29760"/>
    <lineage>
        <taxon>Eukaryota</taxon>
        <taxon>Viridiplantae</taxon>
        <taxon>Streptophyta</taxon>
        <taxon>Embryophyta</taxon>
        <taxon>Tracheophyta</taxon>
        <taxon>Spermatophyta</taxon>
        <taxon>Magnoliopsida</taxon>
        <taxon>eudicotyledons</taxon>
        <taxon>Gunneridae</taxon>
        <taxon>Pentapetalae</taxon>
        <taxon>rosids</taxon>
        <taxon>Vitales</taxon>
        <taxon>Vitaceae</taxon>
        <taxon>Viteae</taxon>
        <taxon>Vitis</taxon>
    </lineage>
</organism>
<feature type="compositionally biased region" description="Low complexity" evidence="1">
    <location>
        <begin position="124"/>
        <end position="134"/>
    </location>
</feature>
<evidence type="ECO:0000313" key="3">
    <source>
        <dbReference type="Proteomes" id="UP000288805"/>
    </source>
</evidence>
<comment type="caution">
    <text evidence="2">The sequence shown here is derived from an EMBL/GenBank/DDBJ whole genome shotgun (WGS) entry which is preliminary data.</text>
</comment>
<gene>
    <name evidence="2" type="ORF">CK203_006620</name>
</gene>
<evidence type="ECO:0000256" key="1">
    <source>
        <dbReference type="SAM" id="MobiDB-lite"/>
    </source>
</evidence>
<accession>A0A438KAV3</accession>
<feature type="region of interest" description="Disordered" evidence="1">
    <location>
        <begin position="94"/>
        <end position="141"/>
    </location>
</feature>
<sequence>MRMQPGLLVLHIASIGTPTEEMGADSQGLPPCEPSPLAFVPVKGLASRRSRLARDLKSGLIGRLRIVSWKPSKSAARPSRMIIRRVVREMVEENPAAPGWSRMGVTWRDPAGENEGPRPGGGVASNASSGGSPVDDALASR</sequence>
<protein>
    <submittedName>
        <fullName evidence="2">Uncharacterized protein</fullName>
    </submittedName>
</protein>
<dbReference type="EMBL" id="QGNW01000011">
    <property type="protein sequence ID" value="RVX18332.1"/>
    <property type="molecule type" value="Genomic_DNA"/>
</dbReference>
<dbReference type="AlphaFoldDB" id="A0A438KAV3"/>
<dbReference type="Proteomes" id="UP000288805">
    <property type="component" value="Unassembled WGS sequence"/>
</dbReference>